<reference evidence="18" key="2">
    <citation type="submission" date="2010-07" db="EMBL/GenBank/DDBJ databases">
        <authorList>
            <consortium name="The Broad Institute Genome Sequencing Platform"/>
            <consortium name="Broad Institute Genome Sequencing Center for Infectious Disease"/>
            <person name="Ma L.-J."/>
            <person name="Dead R."/>
            <person name="Young S."/>
            <person name="Zeng Q."/>
            <person name="Koehrsen M."/>
            <person name="Alvarado L."/>
            <person name="Berlin A."/>
            <person name="Chapman S.B."/>
            <person name="Chen Z."/>
            <person name="Freedman E."/>
            <person name="Gellesch M."/>
            <person name="Goldberg J."/>
            <person name="Griggs A."/>
            <person name="Gujja S."/>
            <person name="Heilman E.R."/>
            <person name="Heiman D."/>
            <person name="Hepburn T."/>
            <person name="Howarth C."/>
            <person name="Jen D."/>
            <person name="Larson L."/>
            <person name="Mehta T."/>
            <person name="Neiman D."/>
            <person name="Pearson M."/>
            <person name="Roberts A."/>
            <person name="Saif S."/>
            <person name="Shea T."/>
            <person name="Shenoy N."/>
            <person name="Sisk P."/>
            <person name="Stolte C."/>
            <person name="Sykes S."/>
            <person name="Walk T."/>
            <person name="White J."/>
            <person name="Yandava C."/>
            <person name="Haas B."/>
            <person name="Nusbaum C."/>
            <person name="Birren B."/>
        </authorList>
    </citation>
    <scope>NUCLEOTIDE SEQUENCE</scope>
    <source>
        <strain evidence="18">R3-111a-1</strain>
    </source>
</reference>
<evidence type="ECO:0000313" key="19">
    <source>
        <dbReference type="EnsemblFungi" id="EJT76769"/>
    </source>
</evidence>
<evidence type="ECO:0000256" key="11">
    <source>
        <dbReference type="ARBA" id="ARBA00023110"/>
    </source>
</evidence>
<reference evidence="19" key="4">
    <citation type="journal article" date="2015" name="G3 (Bethesda)">
        <title>Genome sequences of three phytopathogenic species of the Magnaporthaceae family of fungi.</title>
        <authorList>
            <person name="Okagaki L.H."/>
            <person name="Nunes C.C."/>
            <person name="Sailsbery J."/>
            <person name="Clay B."/>
            <person name="Brown D."/>
            <person name="John T."/>
            <person name="Oh Y."/>
            <person name="Young N."/>
            <person name="Fitzgerald M."/>
            <person name="Haas B.J."/>
            <person name="Zeng Q."/>
            <person name="Young S."/>
            <person name="Adiconis X."/>
            <person name="Fan L."/>
            <person name="Levin J.Z."/>
            <person name="Mitchell T.K."/>
            <person name="Okubara P.A."/>
            <person name="Farman M.L."/>
            <person name="Kohn L.M."/>
            <person name="Birren B."/>
            <person name="Ma L.-J."/>
            <person name="Dean R.A."/>
        </authorList>
    </citation>
    <scope>NUCLEOTIDE SEQUENCE</scope>
    <source>
        <strain evidence="19">R3-111a-1</strain>
    </source>
</reference>
<dbReference type="GO" id="GO:0000974">
    <property type="term" value="C:Prp19 complex"/>
    <property type="evidence" value="ECO:0007669"/>
    <property type="project" value="UniProtKB-UniRule"/>
</dbReference>
<reference evidence="20" key="1">
    <citation type="submission" date="2010-07" db="EMBL/GenBank/DDBJ databases">
        <title>The genome sequence of Gaeumannomyces graminis var. tritici strain R3-111a-1.</title>
        <authorList>
            <consortium name="The Broad Institute Genome Sequencing Platform"/>
            <person name="Ma L.-J."/>
            <person name="Dead R."/>
            <person name="Young S."/>
            <person name="Zeng Q."/>
            <person name="Koehrsen M."/>
            <person name="Alvarado L."/>
            <person name="Berlin A."/>
            <person name="Chapman S.B."/>
            <person name="Chen Z."/>
            <person name="Freedman E."/>
            <person name="Gellesch M."/>
            <person name="Goldberg J."/>
            <person name="Griggs A."/>
            <person name="Gujja S."/>
            <person name="Heilman E.R."/>
            <person name="Heiman D."/>
            <person name="Hepburn T."/>
            <person name="Howarth C."/>
            <person name="Jen D."/>
            <person name="Larson L."/>
            <person name="Mehta T."/>
            <person name="Neiman D."/>
            <person name="Pearson M."/>
            <person name="Roberts A."/>
            <person name="Saif S."/>
            <person name="Shea T."/>
            <person name="Shenoy N."/>
            <person name="Sisk P."/>
            <person name="Stolte C."/>
            <person name="Sykes S."/>
            <person name="Walk T."/>
            <person name="White J."/>
            <person name="Yandava C."/>
            <person name="Haas B."/>
            <person name="Nusbaum C."/>
            <person name="Birren B."/>
        </authorList>
    </citation>
    <scope>NUCLEOTIDE SEQUENCE [LARGE SCALE GENOMIC DNA]</scope>
    <source>
        <strain evidence="20">R3-111a-1</strain>
    </source>
</reference>
<dbReference type="GO" id="GO:0000398">
    <property type="term" value="P:mRNA splicing, via spliceosome"/>
    <property type="evidence" value="ECO:0007669"/>
    <property type="project" value="InterPro"/>
</dbReference>
<dbReference type="EC" id="2.3.2.27" evidence="16"/>
<dbReference type="GO" id="GO:0006281">
    <property type="term" value="P:DNA repair"/>
    <property type="evidence" value="ECO:0007669"/>
    <property type="project" value="UniProtKB-KW"/>
</dbReference>
<dbReference type="InterPro" id="IPR038959">
    <property type="entry name" value="Prp19"/>
</dbReference>
<dbReference type="HOGENOM" id="CLU_023894_0_1_1"/>
<dbReference type="GO" id="GO:0003755">
    <property type="term" value="F:peptidyl-prolyl cis-trans isomerase activity"/>
    <property type="evidence" value="ECO:0007669"/>
    <property type="project" value="UniProtKB-KW"/>
</dbReference>
<evidence type="ECO:0000256" key="2">
    <source>
        <dbReference type="ARBA" id="ARBA00004906"/>
    </source>
</evidence>
<dbReference type="FunFam" id="3.30.40.10:FF:000027">
    <property type="entry name" value="Pre-mRNA-processing factor 19, putative"/>
    <property type="match status" value="1"/>
</dbReference>
<keyword evidence="9 16" id="KW-0227">DNA damage</keyword>
<dbReference type="eggNOG" id="KOG0289">
    <property type="taxonomic scope" value="Eukaryota"/>
</dbReference>
<sequence>MPGGSNDGEIALINTWVRQSRATRTVHIKIVDNWIDSRGAVLETPSSQPTSQQKVGITTKMLCAISGEAPQEPVVSKKSGHVYEKRLIEKYIDEHGKEPGTDEDLDMEDLLDVRSSRVVRPRPATLTSIPALLATFQSEWDSLALETYNLQQQLSRTREELAHALYQHDAAVRVIARLTQERNQARDALARVTISAPAPAAANGAADSAMAIDAEMPQEVLGHVDETAQLLSKSRKKRPVPPTWASPDDIVALDKVASDPLQVSQATSVGVGGGYAAVGALSGDLAVYSLEGRKVERTIPVGEPVTDVIWTGSKVVLGTAKGTVKIIDSGSEVASFADHAGGVTAVALHPGGDIVASVGADRGIVLYQLSTLKKIFQASTDSALTTSAFHPDGALLAAGTASGDIKLFHTKTLEEAASFSLGAPIEAITFSENGYWFAAVAKSQTTVTVFDLRKSGDAARAKTLEIGGTVSALAWDYTGRFLASAGPSGVSVQGYNKSSKAWTELLRKGEAGAVALGWGPDAKTLVTVKGDGVVELFGLPAAEAAEEA</sequence>
<dbReference type="Gene3D" id="3.30.40.10">
    <property type="entry name" value="Zinc/RING finger domain, C3HC4 (zinc finger)"/>
    <property type="match status" value="1"/>
</dbReference>
<keyword evidence="10 16" id="KW-0833">Ubl conjugation pathway</keyword>
<evidence type="ECO:0000256" key="9">
    <source>
        <dbReference type="ARBA" id="ARBA00022763"/>
    </source>
</evidence>
<reference evidence="18" key="3">
    <citation type="submission" date="2010-09" db="EMBL/GenBank/DDBJ databases">
        <title>Annotation of Gaeumannomyces graminis var. tritici R3-111a-1.</title>
        <authorList>
            <consortium name="The Broad Institute Genome Sequencing Platform"/>
            <person name="Ma L.-J."/>
            <person name="Dead R."/>
            <person name="Young S.K."/>
            <person name="Zeng Q."/>
            <person name="Gargeya S."/>
            <person name="Fitzgerald M."/>
            <person name="Haas B."/>
            <person name="Abouelleil A."/>
            <person name="Alvarado L."/>
            <person name="Arachchi H.M."/>
            <person name="Berlin A."/>
            <person name="Brown A."/>
            <person name="Chapman S.B."/>
            <person name="Chen Z."/>
            <person name="Dunbar C."/>
            <person name="Freedman E."/>
            <person name="Gearin G."/>
            <person name="Gellesch M."/>
            <person name="Goldberg J."/>
            <person name="Griggs A."/>
            <person name="Gujja S."/>
            <person name="Heiman D."/>
            <person name="Howarth C."/>
            <person name="Larson L."/>
            <person name="Lui A."/>
            <person name="MacDonald P.J.P."/>
            <person name="Mehta T."/>
            <person name="Montmayeur A."/>
            <person name="Murphy C."/>
            <person name="Neiman D."/>
            <person name="Pearson M."/>
            <person name="Priest M."/>
            <person name="Roberts A."/>
            <person name="Saif S."/>
            <person name="Shea T."/>
            <person name="Shenoy N."/>
            <person name="Sisk P."/>
            <person name="Stolte C."/>
            <person name="Sykes S."/>
            <person name="Yandava C."/>
            <person name="Wortman J."/>
            <person name="Nusbaum C."/>
            <person name="Birren B."/>
        </authorList>
    </citation>
    <scope>NUCLEOTIDE SEQUENCE</scope>
    <source>
        <strain evidence="18">R3-111a-1</strain>
    </source>
</reference>
<evidence type="ECO:0000256" key="5">
    <source>
        <dbReference type="ARBA" id="ARBA00022664"/>
    </source>
</evidence>
<comment type="similarity">
    <text evidence="3 16">Belongs to the WD repeat PRP19 family.</text>
</comment>
<keyword evidence="5 16" id="KW-0507">mRNA processing</keyword>
<dbReference type="InterPro" id="IPR003613">
    <property type="entry name" value="Ubox_domain"/>
</dbReference>
<dbReference type="GeneID" id="20347142"/>
<accession>J3NZI6</accession>
<keyword evidence="7 16" id="KW-0747">Spliceosome</keyword>
<organism evidence="18">
    <name type="scientific">Gaeumannomyces tritici (strain R3-111a-1)</name>
    <name type="common">Wheat and barley take-all root rot fungus</name>
    <name type="synonym">Gaeumannomyces graminis var. tritici</name>
    <dbReference type="NCBI Taxonomy" id="644352"/>
    <lineage>
        <taxon>Eukaryota</taxon>
        <taxon>Fungi</taxon>
        <taxon>Dikarya</taxon>
        <taxon>Ascomycota</taxon>
        <taxon>Pezizomycotina</taxon>
        <taxon>Sordariomycetes</taxon>
        <taxon>Sordariomycetidae</taxon>
        <taxon>Magnaporthales</taxon>
        <taxon>Magnaporthaceae</taxon>
        <taxon>Gaeumannomyces</taxon>
    </lineage>
</organism>
<dbReference type="VEuPathDB" id="FungiDB:GGTG_06684"/>
<gene>
    <name evidence="19" type="primary">20347142</name>
    <name evidence="18" type="ORF">GGTG_06684</name>
</gene>
<dbReference type="InterPro" id="IPR036322">
    <property type="entry name" value="WD40_repeat_dom_sf"/>
</dbReference>
<keyword evidence="11" id="KW-0697">Rotamase</keyword>
<dbReference type="PANTHER" id="PTHR43995:SF1">
    <property type="entry name" value="PRE-MRNA-PROCESSING FACTOR 19"/>
    <property type="match status" value="1"/>
</dbReference>
<dbReference type="CDD" id="cd16656">
    <property type="entry name" value="RING-Ubox_PRP19"/>
    <property type="match status" value="1"/>
</dbReference>
<evidence type="ECO:0000256" key="8">
    <source>
        <dbReference type="ARBA" id="ARBA00022737"/>
    </source>
</evidence>
<dbReference type="GO" id="GO:0005737">
    <property type="term" value="C:cytoplasm"/>
    <property type="evidence" value="ECO:0007669"/>
    <property type="project" value="TreeGrafter"/>
</dbReference>
<keyword evidence="4 15" id="KW-0853">WD repeat</keyword>
<dbReference type="GO" id="GO:0071006">
    <property type="term" value="C:U2-type catalytic step 1 spliceosome"/>
    <property type="evidence" value="ECO:0007669"/>
    <property type="project" value="TreeGrafter"/>
</dbReference>
<proteinExistence type="inferred from homology"/>
<keyword evidence="14 16" id="KW-0539">Nucleus</keyword>
<dbReference type="InterPro" id="IPR024977">
    <property type="entry name" value="Apc4-like_WD40_dom"/>
</dbReference>
<evidence type="ECO:0000256" key="1">
    <source>
        <dbReference type="ARBA" id="ARBA00004123"/>
    </source>
</evidence>
<evidence type="ECO:0000256" key="15">
    <source>
        <dbReference type="PROSITE-ProRule" id="PRU00221"/>
    </source>
</evidence>
<keyword evidence="12 16" id="KW-0508">mRNA splicing</keyword>
<dbReference type="UniPathway" id="UPA00143"/>
<name>J3NZI6_GAET3</name>
<dbReference type="RefSeq" id="XP_009222769.1">
    <property type="nucleotide sequence ID" value="XM_009224505.1"/>
</dbReference>
<dbReference type="Pfam" id="PF08606">
    <property type="entry name" value="Prp19"/>
    <property type="match status" value="1"/>
</dbReference>
<dbReference type="AlphaFoldDB" id="J3NZI6"/>
<dbReference type="InterPro" id="IPR013083">
    <property type="entry name" value="Znf_RING/FYVE/PHD"/>
</dbReference>
<dbReference type="InterPro" id="IPR055340">
    <property type="entry name" value="RING-Ubox_PRP19"/>
</dbReference>
<dbReference type="OrthoDB" id="687049at2759"/>
<comment type="subunit">
    <text evidence="16">Homotetramer.</text>
</comment>
<comment type="pathway">
    <text evidence="2 16">Protein modification; protein ubiquitination.</text>
</comment>
<comment type="catalytic activity">
    <reaction evidence="16">
        <text>S-ubiquitinyl-[E2 ubiquitin-conjugating enzyme]-L-cysteine + [acceptor protein]-L-lysine = [E2 ubiquitin-conjugating enzyme]-L-cysteine + N(6)-ubiquitinyl-[acceptor protein]-L-lysine.</text>
        <dbReference type="EC" id="2.3.2.27"/>
    </reaction>
</comment>
<dbReference type="EMBL" id="GL385397">
    <property type="protein sequence ID" value="EJT76769.1"/>
    <property type="molecule type" value="Genomic_DNA"/>
</dbReference>
<keyword evidence="20" id="KW-1185">Reference proteome</keyword>
<keyword evidence="11" id="KW-0413">Isomerase</keyword>
<keyword evidence="13 16" id="KW-0234">DNA repair</keyword>
<dbReference type="PANTHER" id="PTHR43995">
    <property type="entry name" value="PRE-MRNA-PROCESSING FACTOR 19"/>
    <property type="match status" value="1"/>
</dbReference>
<dbReference type="SUPFAM" id="SSF57850">
    <property type="entry name" value="RING/U-box"/>
    <property type="match status" value="1"/>
</dbReference>
<evidence type="ECO:0000256" key="14">
    <source>
        <dbReference type="ARBA" id="ARBA00023242"/>
    </source>
</evidence>
<evidence type="ECO:0000256" key="10">
    <source>
        <dbReference type="ARBA" id="ARBA00022786"/>
    </source>
</evidence>
<feature type="domain" description="U-box" evidence="17">
    <location>
        <begin position="56"/>
        <end position="130"/>
    </location>
</feature>
<evidence type="ECO:0000256" key="6">
    <source>
        <dbReference type="ARBA" id="ARBA00022679"/>
    </source>
</evidence>
<evidence type="ECO:0000256" key="3">
    <source>
        <dbReference type="ARBA" id="ARBA00006388"/>
    </source>
</evidence>
<evidence type="ECO:0000256" key="4">
    <source>
        <dbReference type="ARBA" id="ARBA00022574"/>
    </source>
</evidence>
<dbReference type="PROSITE" id="PS51698">
    <property type="entry name" value="U_BOX"/>
    <property type="match status" value="1"/>
</dbReference>
<reference evidence="19" key="5">
    <citation type="submission" date="2018-04" db="UniProtKB">
        <authorList>
            <consortium name="EnsemblFungi"/>
        </authorList>
    </citation>
    <scope>IDENTIFICATION</scope>
    <source>
        <strain evidence="19">R3-111a-1</strain>
    </source>
</reference>
<comment type="function">
    <text evidence="16">Ubiquitin-protein ligase which is mainly involved pre-mRNA splicing and DNA repair. Required for pre-mRNA splicing as component of the spliceosome.</text>
</comment>
<comment type="subcellular location">
    <subcellularLocation>
        <location evidence="1 16">Nucleus</location>
    </subcellularLocation>
</comment>
<dbReference type="InterPro" id="IPR013915">
    <property type="entry name" value="Prp19_cc"/>
</dbReference>
<protein>
    <recommendedName>
        <fullName evidence="16">Pre-mRNA-processing factor 19</fullName>
        <ecNumber evidence="16">2.3.2.27</ecNumber>
    </recommendedName>
</protein>
<evidence type="ECO:0000313" key="18">
    <source>
        <dbReference type="EMBL" id="EJT76769.1"/>
    </source>
</evidence>
<dbReference type="EnsemblFungi" id="EJT76769">
    <property type="protein sequence ID" value="EJT76769"/>
    <property type="gene ID" value="GGTG_06684"/>
</dbReference>
<dbReference type="SMART" id="SM00504">
    <property type="entry name" value="Ubox"/>
    <property type="match status" value="1"/>
</dbReference>
<evidence type="ECO:0000256" key="16">
    <source>
        <dbReference type="RuleBase" id="RU367101"/>
    </source>
</evidence>
<dbReference type="InterPro" id="IPR015943">
    <property type="entry name" value="WD40/YVTN_repeat-like_dom_sf"/>
</dbReference>
<dbReference type="Gene3D" id="2.130.10.10">
    <property type="entry name" value="YVTN repeat-like/Quinoprotein amine dehydrogenase"/>
    <property type="match status" value="1"/>
</dbReference>
<keyword evidence="8" id="KW-0677">Repeat</keyword>
<feature type="repeat" description="WD" evidence="15">
    <location>
        <begin position="336"/>
        <end position="377"/>
    </location>
</feature>
<dbReference type="SUPFAM" id="SSF50978">
    <property type="entry name" value="WD40 repeat-like"/>
    <property type="match status" value="1"/>
</dbReference>
<dbReference type="GO" id="GO:0070534">
    <property type="term" value="P:protein K63-linked ubiquitination"/>
    <property type="evidence" value="ECO:0007669"/>
    <property type="project" value="UniProtKB-UniRule"/>
</dbReference>
<evidence type="ECO:0000259" key="17">
    <source>
        <dbReference type="PROSITE" id="PS51698"/>
    </source>
</evidence>
<dbReference type="SMART" id="SM00320">
    <property type="entry name" value="WD40"/>
    <property type="match status" value="5"/>
</dbReference>
<evidence type="ECO:0000256" key="7">
    <source>
        <dbReference type="ARBA" id="ARBA00022728"/>
    </source>
</evidence>
<dbReference type="GO" id="GO:0061630">
    <property type="term" value="F:ubiquitin protein ligase activity"/>
    <property type="evidence" value="ECO:0007669"/>
    <property type="project" value="UniProtKB-UniRule"/>
</dbReference>
<evidence type="ECO:0000313" key="20">
    <source>
        <dbReference type="Proteomes" id="UP000006039"/>
    </source>
</evidence>
<dbReference type="Pfam" id="PF12894">
    <property type="entry name" value="ANAPC4_WD40"/>
    <property type="match status" value="1"/>
</dbReference>
<dbReference type="Proteomes" id="UP000006039">
    <property type="component" value="Unassembled WGS sequence"/>
</dbReference>
<evidence type="ECO:0000256" key="13">
    <source>
        <dbReference type="ARBA" id="ARBA00023204"/>
    </source>
</evidence>
<dbReference type="PROSITE" id="PS50082">
    <property type="entry name" value="WD_REPEATS_2"/>
    <property type="match status" value="1"/>
</dbReference>
<evidence type="ECO:0000256" key="12">
    <source>
        <dbReference type="ARBA" id="ARBA00023187"/>
    </source>
</evidence>
<dbReference type="InterPro" id="IPR001680">
    <property type="entry name" value="WD40_rpt"/>
</dbReference>
<dbReference type="STRING" id="644352.J3NZI6"/>
<keyword evidence="6 16" id="KW-0808">Transferase</keyword>